<protein>
    <recommendedName>
        <fullName evidence="4">Fruit-body specific protein a</fullName>
    </recommendedName>
</protein>
<evidence type="ECO:0000313" key="2">
    <source>
        <dbReference type="EMBL" id="KAJ7648014.1"/>
    </source>
</evidence>
<proteinExistence type="predicted"/>
<feature type="signal peptide" evidence="1">
    <location>
        <begin position="1"/>
        <end position="18"/>
    </location>
</feature>
<keyword evidence="1" id="KW-0732">Signal</keyword>
<gene>
    <name evidence="2" type="ORF">FB45DRAFT_895035</name>
</gene>
<accession>A0AAD7CGG6</accession>
<sequence>MPSTRFLALAALFISASASTIVPPAQRGTPWSPTAEVTHLMTDMDSVVSTISSVNQKTGASAEAAPSDDVPPVAVTALDGTALNATVADVTSSTSTRRRSSPLLAREPAEPFVKRTRSYTQVFSGQAPGVEDAYVDGTAYLTYKLVNNGTYNVQECLDFCDSVDGCQFVNLYYEFNNPLLDFLFPQLSNLKCAAYADFHNATEKTNKGGIHPTNPFGIVGLPTKIGQSGGWACTEESNPPTPTGYDLVFGPTNGANNAPGYMGFAFLDRYDVQACADLCNSRGYDPVGGVCQYFNIWRAVVKGTPTTYTCSMYYIPADASSATNTGQGDLAVTLSRGYQRKTVVVDGGFEGFGCADDFCFAASYANWIGTTPTGGDLDATIFYFTTYAHTGHSSALLGAANGDDSLSGSISPAKALSTTKGANYVIQVFVANNFSDDVSEAGAFVDVFWNGKKVGSVVGYQGYTPAQFNVVGTGKDTLTFTGAGAPAWSFIDDVFVALL</sequence>
<feature type="chain" id="PRO_5042017307" description="Fruit-body specific protein a" evidence="1">
    <location>
        <begin position="19"/>
        <end position="499"/>
    </location>
</feature>
<reference evidence="2" key="1">
    <citation type="submission" date="2023-03" db="EMBL/GenBank/DDBJ databases">
        <title>Massive genome expansion in bonnet fungi (Mycena s.s.) driven by repeated elements and novel gene families across ecological guilds.</title>
        <authorList>
            <consortium name="Lawrence Berkeley National Laboratory"/>
            <person name="Harder C.B."/>
            <person name="Miyauchi S."/>
            <person name="Viragh M."/>
            <person name="Kuo A."/>
            <person name="Thoen E."/>
            <person name="Andreopoulos B."/>
            <person name="Lu D."/>
            <person name="Skrede I."/>
            <person name="Drula E."/>
            <person name="Henrissat B."/>
            <person name="Morin E."/>
            <person name="Kohler A."/>
            <person name="Barry K."/>
            <person name="LaButti K."/>
            <person name="Morin E."/>
            <person name="Salamov A."/>
            <person name="Lipzen A."/>
            <person name="Mereny Z."/>
            <person name="Hegedus B."/>
            <person name="Baldrian P."/>
            <person name="Stursova M."/>
            <person name="Weitz H."/>
            <person name="Taylor A."/>
            <person name="Grigoriev I.V."/>
            <person name="Nagy L.G."/>
            <person name="Martin F."/>
            <person name="Kauserud H."/>
        </authorList>
    </citation>
    <scope>NUCLEOTIDE SEQUENCE</scope>
    <source>
        <strain evidence="2">9284</strain>
    </source>
</reference>
<name>A0AAD7CGG6_9AGAR</name>
<organism evidence="2 3">
    <name type="scientific">Roridomyces roridus</name>
    <dbReference type="NCBI Taxonomy" id="1738132"/>
    <lineage>
        <taxon>Eukaryota</taxon>
        <taxon>Fungi</taxon>
        <taxon>Dikarya</taxon>
        <taxon>Basidiomycota</taxon>
        <taxon>Agaricomycotina</taxon>
        <taxon>Agaricomycetes</taxon>
        <taxon>Agaricomycetidae</taxon>
        <taxon>Agaricales</taxon>
        <taxon>Marasmiineae</taxon>
        <taxon>Mycenaceae</taxon>
        <taxon>Roridomyces</taxon>
    </lineage>
</organism>
<dbReference type="EMBL" id="JARKIF010000002">
    <property type="protein sequence ID" value="KAJ7648014.1"/>
    <property type="molecule type" value="Genomic_DNA"/>
</dbReference>
<evidence type="ECO:0008006" key="4">
    <source>
        <dbReference type="Google" id="ProtNLM"/>
    </source>
</evidence>
<evidence type="ECO:0000256" key="1">
    <source>
        <dbReference type="SAM" id="SignalP"/>
    </source>
</evidence>
<keyword evidence="3" id="KW-1185">Reference proteome</keyword>
<dbReference type="PANTHER" id="PTHR36578:SF1">
    <property type="entry name" value="APPLE DOMAIN-CONTAINING PROTEIN"/>
    <property type="match status" value="1"/>
</dbReference>
<dbReference type="Proteomes" id="UP001221142">
    <property type="component" value="Unassembled WGS sequence"/>
</dbReference>
<comment type="caution">
    <text evidence="2">The sequence shown here is derived from an EMBL/GenBank/DDBJ whole genome shotgun (WGS) entry which is preliminary data.</text>
</comment>
<evidence type="ECO:0000313" key="3">
    <source>
        <dbReference type="Proteomes" id="UP001221142"/>
    </source>
</evidence>
<dbReference type="PANTHER" id="PTHR36578">
    <property type="entry name" value="CHROMOSOME 15, WHOLE GENOME SHOTGUN SEQUENCE"/>
    <property type="match status" value="1"/>
</dbReference>
<dbReference type="AlphaFoldDB" id="A0AAD7CGG6"/>